<dbReference type="Pfam" id="PF00583">
    <property type="entry name" value="Acetyltransf_1"/>
    <property type="match status" value="1"/>
</dbReference>
<evidence type="ECO:0000313" key="3">
    <source>
        <dbReference type="EMBL" id="QDZ23913.1"/>
    </source>
</evidence>
<gene>
    <name evidence="3" type="ORF">A3770_11p64310</name>
</gene>
<accession>A0A5B8MTT1</accession>
<protein>
    <recommendedName>
        <fullName evidence="2">N-acetyltransferase domain-containing protein</fullName>
    </recommendedName>
</protein>
<keyword evidence="4" id="KW-1185">Reference proteome</keyword>
<dbReference type="CDD" id="cd04301">
    <property type="entry name" value="NAT_SF"/>
    <property type="match status" value="1"/>
</dbReference>
<dbReference type="InterPro" id="IPR000182">
    <property type="entry name" value="GNAT_dom"/>
</dbReference>
<dbReference type="InterPro" id="IPR016181">
    <property type="entry name" value="Acyl_CoA_acyltransferase"/>
</dbReference>
<dbReference type="AlphaFoldDB" id="A0A5B8MTT1"/>
<dbReference type="STRING" id="1764295.A0A5B8MTT1"/>
<sequence length="277" mass="30447">MAVVVSRGLAGQRASPPAGARRRPQPRPSPPTSSCSSSYAGAPRYVGVHAASERVTQTALDDVAAEEKYARLVIKKAGYGKVVPVADLWTTVFLEYYYGLTDSPSLARRLNEFAYFCTMLNSATTAVSEEDSFCAIALSEEKNSGGLVAGLAARVLTEANCGVFFREKEWTEMLGGGEFGVPGDSLSLLYLWNFGVCLEYRKRGVATSVMEWVENEARARGVNGTGLFVYRNNRPAISLYEKLGYRVVTTWVDPKWKRQAEKGQTGTERKLLMIKEL</sequence>
<reference evidence="3 4" key="1">
    <citation type="submission" date="2018-07" db="EMBL/GenBank/DDBJ databases">
        <title>The complete nuclear genome of the prasinophyte Chloropicon primus (CCMP1205).</title>
        <authorList>
            <person name="Pombert J.-F."/>
            <person name="Otis C."/>
            <person name="Turmel M."/>
            <person name="Lemieux C."/>
        </authorList>
    </citation>
    <scope>NUCLEOTIDE SEQUENCE [LARGE SCALE GENOMIC DNA]</scope>
    <source>
        <strain evidence="3 4">CCMP1205</strain>
    </source>
</reference>
<dbReference type="Proteomes" id="UP000316726">
    <property type="component" value="Chromosome 11"/>
</dbReference>
<dbReference type="SUPFAM" id="SSF55729">
    <property type="entry name" value="Acyl-CoA N-acyltransferases (Nat)"/>
    <property type="match status" value="1"/>
</dbReference>
<organism evidence="3 4">
    <name type="scientific">Chloropicon primus</name>
    <dbReference type="NCBI Taxonomy" id="1764295"/>
    <lineage>
        <taxon>Eukaryota</taxon>
        <taxon>Viridiplantae</taxon>
        <taxon>Chlorophyta</taxon>
        <taxon>Chloropicophyceae</taxon>
        <taxon>Chloropicales</taxon>
        <taxon>Chloropicaceae</taxon>
        <taxon>Chloropicon</taxon>
    </lineage>
</organism>
<dbReference type="OrthoDB" id="544465at2759"/>
<feature type="region of interest" description="Disordered" evidence="1">
    <location>
        <begin position="1"/>
        <end position="38"/>
    </location>
</feature>
<dbReference type="PROSITE" id="PS51186">
    <property type="entry name" value="GNAT"/>
    <property type="match status" value="1"/>
</dbReference>
<dbReference type="Gene3D" id="3.40.630.30">
    <property type="match status" value="1"/>
</dbReference>
<dbReference type="EMBL" id="CP031044">
    <property type="protein sequence ID" value="QDZ23913.1"/>
    <property type="molecule type" value="Genomic_DNA"/>
</dbReference>
<feature type="domain" description="N-acetyltransferase" evidence="2">
    <location>
        <begin position="122"/>
        <end position="277"/>
    </location>
</feature>
<feature type="compositionally biased region" description="Low complexity" evidence="1">
    <location>
        <begin position="10"/>
        <end position="19"/>
    </location>
</feature>
<evidence type="ECO:0000313" key="4">
    <source>
        <dbReference type="Proteomes" id="UP000316726"/>
    </source>
</evidence>
<evidence type="ECO:0000259" key="2">
    <source>
        <dbReference type="PROSITE" id="PS51186"/>
    </source>
</evidence>
<evidence type="ECO:0000256" key="1">
    <source>
        <dbReference type="SAM" id="MobiDB-lite"/>
    </source>
</evidence>
<name>A0A5B8MTT1_9CHLO</name>
<proteinExistence type="predicted"/>
<dbReference type="GO" id="GO:0016747">
    <property type="term" value="F:acyltransferase activity, transferring groups other than amino-acyl groups"/>
    <property type="evidence" value="ECO:0007669"/>
    <property type="project" value="InterPro"/>
</dbReference>